<keyword evidence="12 14" id="KW-0141">cGMP biosynthesis</keyword>
<dbReference type="InterPro" id="IPR050401">
    <property type="entry name" value="Cyclic_nucleotide_synthase"/>
</dbReference>
<dbReference type="GO" id="GO:0001653">
    <property type="term" value="F:peptide receptor activity"/>
    <property type="evidence" value="ECO:0007669"/>
    <property type="project" value="TreeGrafter"/>
</dbReference>
<dbReference type="GeneTree" id="ENSGT00940000156985"/>
<evidence type="ECO:0000256" key="12">
    <source>
        <dbReference type="ARBA" id="ARBA00023293"/>
    </source>
</evidence>
<evidence type="ECO:0000313" key="19">
    <source>
        <dbReference type="Proteomes" id="UP000007303"/>
    </source>
</evidence>
<keyword evidence="5" id="KW-0547">Nucleotide-binding</keyword>
<evidence type="ECO:0000313" key="18">
    <source>
        <dbReference type="Ensembl" id="ENSTNIP00000007271.1"/>
    </source>
</evidence>
<comment type="subcellular location">
    <subcellularLocation>
        <location evidence="1">Photoreceptor outer segment membrane</location>
        <topology evidence="1">Single-pass type I membrane protein</topology>
    </subcellularLocation>
</comment>
<dbReference type="InParanoid" id="H3CG94"/>
<dbReference type="GO" id="GO:0005886">
    <property type="term" value="C:plasma membrane"/>
    <property type="evidence" value="ECO:0007669"/>
    <property type="project" value="TreeGrafter"/>
</dbReference>
<keyword evidence="3" id="KW-0812">Transmembrane</keyword>
<dbReference type="SUPFAM" id="SSF56112">
    <property type="entry name" value="Protein kinase-like (PK-like)"/>
    <property type="match status" value="1"/>
</dbReference>
<dbReference type="Pfam" id="PF00211">
    <property type="entry name" value="Guanylate_cyc"/>
    <property type="match status" value="1"/>
</dbReference>
<evidence type="ECO:0000259" key="16">
    <source>
        <dbReference type="PROSITE" id="PS50011"/>
    </source>
</evidence>
<dbReference type="InterPro" id="IPR001054">
    <property type="entry name" value="A/G_cyclase"/>
</dbReference>
<evidence type="ECO:0000256" key="5">
    <source>
        <dbReference type="ARBA" id="ARBA00022741"/>
    </source>
</evidence>
<evidence type="ECO:0000256" key="9">
    <source>
        <dbReference type="ARBA" id="ARBA00023170"/>
    </source>
</evidence>
<evidence type="ECO:0000256" key="13">
    <source>
        <dbReference type="RuleBase" id="RU000405"/>
    </source>
</evidence>
<dbReference type="InterPro" id="IPR001245">
    <property type="entry name" value="Ser-Thr/Tyr_kinase_cat_dom"/>
</dbReference>
<dbReference type="PROSITE" id="PS50011">
    <property type="entry name" value="PROTEIN_KINASE_DOM"/>
    <property type="match status" value="1"/>
</dbReference>
<reference evidence="18" key="3">
    <citation type="submission" date="2025-09" db="UniProtKB">
        <authorList>
            <consortium name="Ensembl"/>
        </authorList>
    </citation>
    <scope>IDENTIFICATION</scope>
</reference>
<evidence type="ECO:0000256" key="6">
    <source>
        <dbReference type="ARBA" id="ARBA00022989"/>
    </source>
</evidence>
<keyword evidence="9" id="KW-0675">Receptor</keyword>
<evidence type="ECO:0000256" key="11">
    <source>
        <dbReference type="ARBA" id="ARBA00023239"/>
    </source>
</evidence>
<dbReference type="CDD" id="cd07302">
    <property type="entry name" value="CHD"/>
    <property type="match status" value="1"/>
</dbReference>
<dbReference type="STRING" id="99883.ENSTNIP00000007271"/>
<evidence type="ECO:0000259" key="17">
    <source>
        <dbReference type="PROSITE" id="PS50125"/>
    </source>
</evidence>
<dbReference type="Proteomes" id="UP000007303">
    <property type="component" value="Unassembled WGS sequence"/>
</dbReference>
<evidence type="ECO:0000256" key="15">
    <source>
        <dbReference type="SAM" id="Coils"/>
    </source>
</evidence>
<reference evidence="18" key="2">
    <citation type="submission" date="2025-08" db="UniProtKB">
        <authorList>
            <consortium name="Ensembl"/>
        </authorList>
    </citation>
    <scope>IDENTIFICATION</scope>
</reference>
<evidence type="ECO:0000256" key="8">
    <source>
        <dbReference type="ARBA" id="ARBA00023136"/>
    </source>
</evidence>
<keyword evidence="7" id="KW-0342">GTP-binding</keyword>
<dbReference type="GO" id="GO:0005524">
    <property type="term" value="F:ATP binding"/>
    <property type="evidence" value="ECO:0007669"/>
    <property type="project" value="InterPro"/>
</dbReference>
<dbReference type="SMART" id="SM00044">
    <property type="entry name" value="CYCc"/>
    <property type="match status" value="1"/>
</dbReference>
<dbReference type="InterPro" id="IPR000719">
    <property type="entry name" value="Prot_kinase_dom"/>
</dbReference>
<organism evidence="18 19">
    <name type="scientific">Tetraodon nigroviridis</name>
    <name type="common">Spotted green pufferfish</name>
    <name type="synonym">Chelonodon nigroviridis</name>
    <dbReference type="NCBI Taxonomy" id="99883"/>
    <lineage>
        <taxon>Eukaryota</taxon>
        <taxon>Metazoa</taxon>
        <taxon>Chordata</taxon>
        <taxon>Craniata</taxon>
        <taxon>Vertebrata</taxon>
        <taxon>Euteleostomi</taxon>
        <taxon>Actinopterygii</taxon>
        <taxon>Neopterygii</taxon>
        <taxon>Teleostei</taxon>
        <taxon>Neoteleostei</taxon>
        <taxon>Acanthomorphata</taxon>
        <taxon>Eupercaria</taxon>
        <taxon>Tetraodontiformes</taxon>
        <taxon>Tetradontoidea</taxon>
        <taxon>Tetraodontidae</taxon>
        <taxon>Tetraodon</taxon>
    </lineage>
</organism>
<dbReference type="FunFam" id="3.30.70.1230:FF:000004">
    <property type="entry name" value="Guanylate cyclase"/>
    <property type="match status" value="1"/>
</dbReference>
<dbReference type="InterPro" id="IPR011645">
    <property type="entry name" value="HNOB_dom_associated"/>
</dbReference>
<dbReference type="GO" id="GO:0004383">
    <property type="term" value="F:guanylate cyclase activity"/>
    <property type="evidence" value="ECO:0007669"/>
    <property type="project" value="UniProtKB-EC"/>
</dbReference>
<keyword evidence="4" id="KW-0732">Signal</keyword>
<dbReference type="Gene3D" id="1.10.510.10">
    <property type="entry name" value="Transferase(Phosphotransferase) domain 1"/>
    <property type="match status" value="1"/>
</dbReference>
<dbReference type="InterPro" id="IPR011009">
    <property type="entry name" value="Kinase-like_dom_sf"/>
</dbReference>
<evidence type="ECO:0000256" key="14">
    <source>
        <dbReference type="RuleBase" id="RU003431"/>
    </source>
</evidence>
<feature type="domain" description="Guanylate cyclase" evidence="17">
    <location>
        <begin position="382"/>
        <end position="512"/>
    </location>
</feature>
<evidence type="ECO:0000256" key="7">
    <source>
        <dbReference type="ARBA" id="ARBA00023134"/>
    </source>
</evidence>
<evidence type="ECO:0000256" key="4">
    <source>
        <dbReference type="ARBA" id="ARBA00022729"/>
    </source>
</evidence>
<dbReference type="HOGENOM" id="CLU_001072_11_2_1"/>
<keyword evidence="6" id="KW-1133">Transmembrane helix</keyword>
<sequence>RKLKLESELAAQLWRVSWDDIQISNLDKVLRRACSRLTMSLVTHTHTHTHTHGTSGLTLLLVCLQGNLAAMKFINKKRIELTREVLFELKHMRDVQNEHLTRFIGSCIDPPNMYIITEYCPRGSLQDLMESDNITLDWMFRYSLITDIVKGMLFLHNSVIVSHGNLKSSNCVVDSRFVLKITDYGLQSLRTSSWHEDTHAYYAWKLWTAPELLRTERPPACGTQKGDVYSFAIILQELALLRGVFYLDTHTPSPKEIIQGVRQGGAPPLRPSLCLHSHSEELGVLMQRCWSEEPAERPDFSAIKILLRKQHRGYGSNILDNLLSRMEQYANNLEELVEERTQAYHEEKRKAEALLYQILPHSVAEQLKRGETVQAEAFDSVTIYFSDIVGFTALSAESTPLQVVTLLNDLYTCFDAIIDNFDVYKVETIGDAYMVVSGLPVRNGKLHGREIARMALALLEAVKNFRIRHRADQKLRLRIGVHSGPVCAGVVGLKMPRYCLFGDTVNTASRMESTGEALQIHVSEATRQVLQEFGCFQLQVRGDVQVKGKGLMRTYWLLAE</sequence>
<dbReference type="PROSITE" id="PS00452">
    <property type="entry name" value="GUANYLATE_CYCLASE_1"/>
    <property type="match status" value="1"/>
</dbReference>
<dbReference type="PROSITE" id="PS50125">
    <property type="entry name" value="GUANYLATE_CYCLASE_2"/>
    <property type="match status" value="1"/>
</dbReference>
<accession>H3CG94</accession>
<keyword evidence="10" id="KW-0325">Glycoprotein</keyword>
<dbReference type="PANTHER" id="PTHR11920:SF491">
    <property type="entry name" value="GUANYLATE CYCLASE"/>
    <property type="match status" value="1"/>
</dbReference>
<evidence type="ECO:0000256" key="2">
    <source>
        <dbReference type="ARBA" id="ARBA00012202"/>
    </source>
</evidence>
<comment type="similarity">
    <text evidence="13">Belongs to the adenylyl cyclase class-4/guanylyl cyclase family.</text>
</comment>
<dbReference type="EC" id="4.6.1.2" evidence="2 14"/>
<keyword evidence="11 13" id="KW-0456">Lyase</keyword>
<dbReference type="Pfam" id="PF07714">
    <property type="entry name" value="PK_Tyr_Ser-Thr"/>
    <property type="match status" value="1"/>
</dbReference>
<keyword evidence="8" id="KW-0472">Membrane</keyword>
<reference evidence="19" key="1">
    <citation type="journal article" date="2004" name="Nature">
        <title>Genome duplication in the teleost fish Tetraodon nigroviridis reveals the early vertebrate proto-karyotype.</title>
        <authorList>
            <person name="Jaillon O."/>
            <person name="Aury J.-M."/>
            <person name="Brunet F."/>
            <person name="Petit J.-L."/>
            <person name="Stange-Thomann N."/>
            <person name="Mauceli E."/>
            <person name="Bouneau L."/>
            <person name="Fischer C."/>
            <person name="Ozouf-Costaz C."/>
            <person name="Bernot A."/>
            <person name="Nicaud S."/>
            <person name="Jaffe D."/>
            <person name="Fisher S."/>
            <person name="Lutfalla G."/>
            <person name="Dossat C."/>
            <person name="Segurens B."/>
            <person name="Dasilva C."/>
            <person name="Salanoubat M."/>
            <person name="Levy M."/>
            <person name="Boudet N."/>
            <person name="Castellano S."/>
            <person name="Anthouard V."/>
            <person name="Jubin C."/>
            <person name="Castelli V."/>
            <person name="Katinka M."/>
            <person name="Vacherie B."/>
            <person name="Biemont C."/>
            <person name="Skalli Z."/>
            <person name="Cattolico L."/>
            <person name="Poulain J."/>
            <person name="De Berardinis V."/>
            <person name="Cruaud C."/>
            <person name="Duprat S."/>
            <person name="Brottier P."/>
            <person name="Coutanceau J.-P."/>
            <person name="Gouzy J."/>
            <person name="Parra G."/>
            <person name="Lardier G."/>
            <person name="Chapple C."/>
            <person name="McKernan K.J."/>
            <person name="McEwan P."/>
            <person name="Bosak S."/>
            <person name="Kellis M."/>
            <person name="Volff J.-N."/>
            <person name="Guigo R."/>
            <person name="Zody M.C."/>
            <person name="Mesirov J."/>
            <person name="Lindblad-Toh K."/>
            <person name="Birren B."/>
            <person name="Nusbaum C."/>
            <person name="Kahn D."/>
            <person name="Robinson-Rechavi M."/>
            <person name="Laudet V."/>
            <person name="Schachter V."/>
            <person name="Quetier F."/>
            <person name="Saurin W."/>
            <person name="Scarpelli C."/>
            <person name="Wincker P."/>
            <person name="Lander E.S."/>
            <person name="Weissenbach J."/>
            <person name="Roest Crollius H."/>
        </authorList>
    </citation>
    <scope>NUCLEOTIDE SEQUENCE [LARGE SCALE GENOMIC DNA]</scope>
</reference>
<feature type="coiled-coil region" evidence="15">
    <location>
        <begin position="319"/>
        <end position="350"/>
    </location>
</feature>
<evidence type="ECO:0000256" key="1">
    <source>
        <dbReference type="ARBA" id="ARBA00004451"/>
    </source>
</evidence>
<evidence type="ECO:0000256" key="3">
    <source>
        <dbReference type="ARBA" id="ARBA00022692"/>
    </source>
</evidence>
<dbReference type="Gene3D" id="3.30.70.1230">
    <property type="entry name" value="Nucleotide cyclase"/>
    <property type="match status" value="1"/>
</dbReference>
<dbReference type="InterPro" id="IPR029787">
    <property type="entry name" value="Nucleotide_cyclase"/>
</dbReference>
<dbReference type="GO" id="GO:0004672">
    <property type="term" value="F:protein kinase activity"/>
    <property type="evidence" value="ECO:0007669"/>
    <property type="project" value="InterPro"/>
</dbReference>
<dbReference type="PANTHER" id="PTHR11920">
    <property type="entry name" value="GUANYLYL CYCLASE"/>
    <property type="match status" value="1"/>
</dbReference>
<keyword evidence="15" id="KW-0175">Coiled coil</keyword>
<dbReference type="GO" id="GO:0004016">
    <property type="term" value="F:adenylate cyclase activity"/>
    <property type="evidence" value="ECO:0007669"/>
    <property type="project" value="TreeGrafter"/>
</dbReference>
<dbReference type="InterPro" id="IPR018297">
    <property type="entry name" value="A/G_cyclase_CS"/>
</dbReference>
<dbReference type="GO" id="GO:0007168">
    <property type="term" value="P:receptor guanylyl cyclase signaling pathway"/>
    <property type="evidence" value="ECO:0007669"/>
    <property type="project" value="TreeGrafter"/>
</dbReference>
<proteinExistence type="inferred from homology"/>
<dbReference type="CDD" id="cd14042">
    <property type="entry name" value="PK_GC-A_B"/>
    <property type="match status" value="1"/>
</dbReference>
<evidence type="ECO:0000256" key="10">
    <source>
        <dbReference type="ARBA" id="ARBA00023180"/>
    </source>
</evidence>
<dbReference type="GO" id="GO:0005525">
    <property type="term" value="F:GTP binding"/>
    <property type="evidence" value="ECO:0007669"/>
    <property type="project" value="UniProtKB-KW"/>
</dbReference>
<dbReference type="Pfam" id="PF07701">
    <property type="entry name" value="HNOBA"/>
    <property type="match status" value="1"/>
</dbReference>
<feature type="domain" description="Protein kinase" evidence="16">
    <location>
        <begin position="46"/>
        <end position="314"/>
    </location>
</feature>
<dbReference type="AlphaFoldDB" id="H3CG94"/>
<keyword evidence="19" id="KW-1185">Reference proteome</keyword>
<comment type="catalytic activity">
    <reaction evidence="14">
        <text>GTP = 3',5'-cyclic GMP + diphosphate</text>
        <dbReference type="Rhea" id="RHEA:13665"/>
        <dbReference type="ChEBI" id="CHEBI:33019"/>
        <dbReference type="ChEBI" id="CHEBI:37565"/>
        <dbReference type="ChEBI" id="CHEBI:57746"/>
        <dbReference type="EC" id="4.6.1.2"/>
    </reaction>
</comment>
<dbReference type="SUPFAM" id="SSF55073">
    <property type="entry name" value="Nucleotide cyclase"/>
    <property type="match status" value="1"/>
</dbReference>
<dbReference type="Ensembl" id="ENSTNIT00000007429.1">
    <property type="protein sequence ID" value="ENSTNIP00000007271.1"/>
    <property type="gene ID" value="ENSTNIG00000004620.1"/>
</dbReference>
<dbReference type="OMA" id="SFHIRHR"/>
<name>H3CG94_TETNG</name>
<dbReference type="GO" id="GO:0035556">
    <property type="term" value="P:intracellular signal transduction"/>
    <property type="evidence" value="ECO:0007669"/>
    <property type="project" value="InterPro"/>
</dbReference>
<dbReference type="FunFam" id="1.10.510.10:FF:000371">
    <property type="entry name" value="Guanylate cyclase"/>
    <property type="match status" value="1"/>
</dbReference>
<protein>
    <recommendedName>
        <fullName evidence="2 14">Guanylate cyclase</fullName>
        <ecNumber evidence="2 14">4.6.1.2</ecNumber>
    </recommendedName>
</protein>